<sequence>MEILLEPSSNKHLKDRNYLIHSYHAVYIETFWREGEEGPDWVIRSQFEDKLANFMLKKDLHAKGLREMLDKQRNEMHNQFSQIIATLGKSKTPMSEAATLTLAIITRSRTTTHDPPYPNLPRSTLVDNAEKTIKRERPNNEETPTTRTHEGISELKPTRMSIQLADRSVKYPIGVCENLLVKINKFIFPANIVVLEMDEDETFSIILGRTFLVTARAVIDVHDGKLCLRVRSETVTFNIGKYMRAAYLSDDYLYCADHTTNLVYEQWVDTLIHDGK</sequence>
<evidence type="ECO:0000313" key="1">
    <source>
        <dbReference type="EMBL" id="GEX82594.1"/>
    </source>
</evidence>
<dbReference type="PANTHER" id="PTHR33067:SF35">
    <property type="entry name" value="ASPARTIC PEPTIDASE DDI1-TYPE DOMAIN-CONTAINING PROTEIN"/>
    <property type="match status" value="1"/>
</dbReference>
<proteinExistence type="predicted"/>
<comment type="caution">
    <text evidence="1">The sequence shown here is derived from an EMBL/GenBank/DDBJ whole genome shotgun (WGS) entry which is preliminary data.</text>
</comment>
<name>A0A699HBV8_TANCI</name>
<dbReference type="PANTHER" id="PTHR33067">
    <property type="entry name" value="RNA-DIRECTED DNA POLYMERASE-RELATED"/>
    <property type="match status" value="1"/>
</dbReference>
<dbReference type="EMBL" id="BKCJ010132634">
    <property type="protein sequence ID" value="GEX82594.1"/>
    <property type="molecule type" value="Genomic_DNA"/>
</dbReference>
<dbReference type="AlphaFoldDB" id="A0A699HBV8"/>
<evidence type="ECO:0008006" key="2">
    <source>
        <dbReference type="Google" id="ProtNLM"/>
    </source>
</evidence>
<protein>
    <recommendedName>
        <fullName evidence="2">Reverse transcriptase domain-containing protein</fullName>
    </recommendedName>
</protein>
<organism evidence="1">
    <name type="scientific">Tanacetum cinerariifolium</name>
    <name type="common">Dalmatian daisy</name>
    <name type="synonym">Chrysanthemum cinerariifolium</name>
    <dbReference type="NCBI Taxonomy" id="118510"/>
    <lineage>
        <taxon>Eukaryota</taxon>
        <taxon>Viridiplantae</taxon>
        <taxon>Streptophyta</taxon>
        <taxon>Embryophyta</taxon>
        <taxon>Tracheophyta</taxon>
        <taxon>Spermatophyta</taxon>
        <taxon>Magnoliopsida</taxon>
        <taxon>eudicotyledons</taxon>
        <taxon>Gunneridae</taxon>
        <taxon>Pentapetalae</taxon>
        <taxon>asterids</taxon>
        <taxon>campanulids</taxon>
        <taxon>Asterales</taxon>
        <taxon>Asteraceae</taxon>
        <taxon>Asteroideae</taxon>
        <taxon>Anthemideae</taxon>
        <taxon>Anthemidinae</taxon>
        <taxon>Tanacetum</taxon>
    </lineage>
</organism>
<dbReference type="CDD" id="cd00303">
    <property type="entry name" value="retropepsin_like"/>
    <property type="match status" value="1"/>
</dbReference>
<dbReference type="Gene3D" id="2.40.70.10">
    <property type="entry name" value="Acid Proteases"/>
    <property type="match status" value="1"/>
</dbReference>
<reference evidence="1" key="1">
    <citation type="journal article" date="2019" name="Sci. Rep.">
        <title>Draft genome of Tanacetum cinerariifolium, the natural source of mosquito coil.</title>
        <authorList>
            <person name="Yamashiro T."/>
            <person name="Shiraishi A."/>
            <person name="Satake H."/>
            <person name="Nakayama K."/>
        </authorList>
    </citation>
    <scope>NUCLEOTIDE SEQUENCE</scope>
</reference>
<gene>
    <name evidence="1" type="ORF">Tci_354569</name>
</gene>
<dbReference type="InterPro" id="IPR021109">
    <property type="entry name" value="Peptidase_aspartic_dom_sf"/>
</dbReference>
<accession>A0A699HBV8</accession>